<dbReference type="OrthoDB" id="5185751at2"/>
<organism evidence="2 3">
    <name type="scientific">Murinocardiopsis flavida</name>
    <dbReference type="NCBI Taxonomy" id="645275"/>
    <lineage>
        <taxon>Bacteria</taxon>
        <taxon>Bacillati</taxon>
        <taxon>Actinomycetota</taxon>
        <taxon>Actinomycetes</taxon>
        <taxon>Streptosporangiales</taxon>
        <taxon>Nocardiopsidaceae</taxon>
        <taxon>Murinocardiopsis</taxon>
    </lineage>
</organism>
<proteinExistence type="predicted"/>
<comment type="caution">
    <text evidence="2">The sequence shown here is derived from an EMBL/GenBank/DDBJ whole genome shotgun (WGS) entry which is preliminary data.</text>
</comment>
<dbReference type="InterPro" id="IPR002575">
    <property type="entry name" value="Aminoglycoside_PTrfase"/>
</dbReference>
<evidence type="ECO:0000313" key="2">
    <source>
        <dbReference type="EMBL" id="PSK98461.1"/>
    </source>
</evidence>
<dbReference type="RefSeq" id="WP_106582544.1">
    <property type="nucleotide sequence ID" value="NZ_PYGA01000005.1"/>
</dbReference>
<dbReference type="Gene3D" id="3.90.1200.10">
    <property type="match status" value="1"/>
</dbReference>
<dbReference type="InterPro" id="IPR011009">
    <property type="entry name" value="Kinase-like_dom_sf"/>
</dbReference>
<dbReference type="EMBL" id="PYGA01000005">
    <property type="protein sequence ID" value="PSK98461.1"/>
    <property type="molecule type" value="Genomic_DNA"/>
</dbReference>
<feature type="domain" description="Aminoglycoside phosphotransferase" evidence="1">
    <location>
        <begin position="35"/>
        <end position="201"/>
    </location>
</feature>
<dbReference type="Proteomes" id="UP000240542">
    <property type="component" value="Unassembled WGS sequence"/>
</dbReference>
<protein>
    <submittedName>
        <fullName evidence="2">Phosphotransferase family enzyme</fullName>
    </submittedName>
</protein>
<evidence type="ECO:0000313" key="3">
    <source>
        <dbReference type="Proteomes" id="UP000240542"/>
    </source>
</evidence>
<keyword evidence="2" id="KW-0808">Transferase</keyword>
<dbReference type="GO" id="GO:0016740">
    <property type="term" value="F:transferase activity"/>
    <property type="evidence" value="ECO:0007669"/>
    <property type="project" value="UniProtKB-KW"/>
</dbReference>
<dbReference type="SUPFAM" id="SSF56112">
    <property type="entry name" value="Protein kinase-like (PK-like)"/>
    <property type="match status" value="1"/>
</dbReference>
<accession>A0A2P8DMM6</accession>
<evidence type="ECO:0000259" key="1">
    <source>
        <dbReference type="Pfam" id="PF01636"/>
    </source>
</evidence>
<dbReference type="Pfam" id="PF01636">
    <property type="entry name" value="APH"/>
    <property type="match status" value="1"/>
</dbReference>
<name>A0A2P8DMM6_9ACTN</name>
<gene>
    <name evidence="2" type="ORF">CLV63_105135</name>
</gene>
<dbReference type="AlphaFoldDB" id="A0A2P8DMM6"/>
<reference evidence="2 3" key="1">
    <citation type="submission" date="2018-03" db="EMBL/GenBank/DDBJ databases">
        <title>Genomic Encyclopedia of Archaeal and Bacterial Type Strains, Phase II (KMG-II): from individual species to whole genera.</title>
        <authorList>
            <person name="Goeker M."/>
        </authorList>
    </citation>
    <scope>NUCLEOTIDE SEQUENCE [LARGE SCALE GENOMIC DNA]</scope>
    <source>
        <strain evidence="2 3">DSM 45312</strain>
    </source>
</reference>
<keyword evidence="3" id="KW-1185">Reference proteome</keyword>
<sequence length="203" mass="21226">MTASTDLAFTPAAEHALRSRWGIAPVSAPRRLYGGEESTAFAVGAHAVRLGPRWRSTAAAEWCHAIAARAAPHLPEALAPLPTADGATVVRVADRPMSVWPLVEGAWPEPTAAGVPEQAAALLARLHGALAPLRPPPRPVPSFFGAGLDGAAPPADPRLQDPGLDRRLAELHNAPTRRQPVHGDFHPGNTLAADGAFVAVLRP</sequence>